<feature type="active site" description="Proton acceptor" evidence="8">
    <location>
        <position position="48"/>
    </location>
</feature>
<name>E6W5I7_DESIS</name>
<feature type="active site" description="Proton acceptor" evidence="8">
    <location>
        <position position="37"/>
    </location>
</feature>
<accession>E6W5I7</accession>
<dbReference type="SUPFAM" id="SSF51366">
    <property type="entry name" value="Ribulose-phoshate binding barrel"/>
    <property type="match status" value="1"/>
</dbReference>
<dbReference type="InterPro" id="IPR013785">
    <property type="entry name" value="Aldolase_TIM"/>
</dbReference>
<dbReference type="HOGENOM" id="CLU_016734_0_0_0"/>
<dbReference type="STRING" id="653733.Selin_0160"/>
<keyword evidence="3 8" id="KW-0028">Amino-acid biosynthesis</keyword>
<evidence type="ECO:0000256" key="4">
    <source>
        <dbReference type="ARBA" id="ARBA00022822"/>
    </source>
</evidence>
<dbReference type="NCBIfam" id="TIGR00262">
    <property type="entry name" value="trpA"/>
    <property type="match status" value="1"/>
</dbReference>
<dbReference type="InterPro" id="IPR002028">
    <property type="entry name" value="Trp_synthase_suA"/>
</dbReference>
<dbReference type="InterPro" id="IPR011060">
    <property type="entry name" value="RibuloseP-bd_barrel"/>
</dbReference>
<dbReference type="OrthoDB" id="9804578at2"/>
<dbReference type="InterPro" id="IPR018204">
    <property type="entry name" value="Trp_synthase_alpha_AS"/>
</dbReference>
<dbReference type="FunCoup" id="E6W5I7">
    <property type="interactions" value="497"/>
</dbReference>
<organism evidence="10 11">
    <name type="scientific">Desulfurispirillum indicum (strain ATCC BAA-1389 / DSM 22839 / S5)</name>
    <dbReference type="NCBI Taxonomy" id="653733"/>
    <lineage>
        <taxon>Bacteria</taxon>
        <taxon>Pseudomonadati</taxon>
        <taxon>Chrysiogenota</taxon>
        <taxon>Chrysiogenia</taxon>
        <taxon>Chrysiogenales</taxon>
        <taxon>Chrysiogenaceae</taxon>
        <taxon>Desulfurispirillum</taxon>
    </lineage>
</organism>
<dbReference type="HAMAP" id="MF_00131">
    <property type="entry name" value="Trp_synth_alpha"/>
    <property type="match status" value="1"/>
</dbReference>
<comment type="function">
    <text evidence="8">The alpha subunit is responsible for the aldol cleavage of indoleglycerol phosphate to indole and glyceraldehyde 3-phosphate.</text>
</comment>
<proteinExistence type="inferred from homology"/>
<evidence type="ECO:0000313" key="11">
    <source>
        <dbReference type="Proteomes" id="UP000002572"/>
    </source>
</evidence>
<comment type="similarity">
    <text evidence="8 9">Belongs to the TrpA family.</text>
</comment>
<evidence type="ECO:0000256" key="7">
    <source>
        <dbReference type="ARBA" id="ARBA00049047"/>
    </source>
</evidence>
<keyword evidence="6 8" id="KW-0456">Lyase</keyword>
<gene>
    <name evidence="8" type="primary">trpA</name>
    <name evidence="10" type="ordered locus">Selin_0160</name>
</gene>
<dbReference type="UniPathway" id="UPA00035">
    <property type="reaction ID" value="UER00044"/>
</dbReference>
<dbReference type="PROSITE" id="PS00167">
    <property type="entry name" value="TRP_SYNTHASE_ALPHA"/>
    <property type="match status" value="1"/>
</dbReference>
<dbReference type="Gene3D" id="3.20.20.70">
    <property type="entry name" value="Aldolase class I"/>
    <property type="match status" value="1"/>
</dbReference>
<evidence type="ECO:0000256" key="8">
    <source>
        <dbReference type="HAMAP-Rule" id="MF_00131"/>
    </source>
</evidence>
<sequence length="247" mass="27143">MNIYSRIIPYITLGYPDLETTQAFLELCYELGIKRIEIGIPFSDPMADGPVIQEANDYALARGINFRSLEALRIDTGKADHYVMTYANLFYHYGPADTFQWLTRLGYRGAIIPDLSFEQRDDFAAEVPEDFALVPFIATTTDDGRVEAITSRSAGFIYAVSSPNVTGQAVDNFSLIEAKISLARQHTSTPIFIGFGIKDGQTAAKAMAIADGAIIGTALIQCIQPDAGRERNISALRQFLQGLQLAD</sequence>
<dbReference type="Pfam" id="PF00290">
    <property type="entry name" value="Trp_syntA"/>
    <property type="match status" value="1"/>
</dbReference>
<comment type="pathway">
    <text evidence="1 8">Amino-acid biosynthesis; L-tryptophan biosynthesis; L-tryptophan from chorismate: step 5/5.</text>
</comment>
<dbReference type="KEGG" id="din:Selin_0160"/>
<evidence type="ECO:0000256" key="9">
    <source>
        <dbReference type="RuleBase" id="RU003662"/>
    </source>
</evidence>
<dbReference type="EC" id="4.2.1.20" evidence="8"/>
<reference evidence="10 11" key="1">
    <citation type="submission" date="2010-12" db="EMBL/GenBank/DDBJ databases">
        <title>Complete sequence of Desulfurispirillum indicum S5.</title>
        <authorList>
            <consortium name="US DOE Joint Genome Institute"/>
            <person name="Lucas S."/>
            <person name="Copeland A."/>
            <person name="Lapidus A."/>
            <person name="Cheng J.-F."/>
            <person name="Goodwin L."/>
            <person name="Pitluck S."/>
            <person name="Chertkov O."/>
            <person name="Held B."/>
            <person name="Detter J.C."/>
            <person name="Han C."/>
            <person name="Tapia R."/>
            <person name="Land M."/>
            <person name="Hauser L."/>
            <person name="Kyrpides N."/>
            <person name="Ivanova N."/>
            <person name="Mikhailova N."/>
            <person name="Haggblom M."/>
            <person name="Rauschenbach I."/>
            <person name="Bini E."/>
            <person name="Woyke T."/>
        </authorList>
    </citation>
    <scope>NUCLEOTIDE SEQUENCE [LARGE SCALE GENOMIC DNA]</scope>
    <source>
        <strain evidence="11">ATCC BAA-1389 / DSM 22839 / S5</strain>
    </source>
</reference>
<dbReference type="PANTHER" id="PTHR43406">
    <property type="entry name" value="TRYPTOPHAN SYNTHASE, ALPHA CHAIN"/>
    <property type="match status" value="1"/>
</dbReference>
<evidence type="ECO:0000256" key="6">
    <source>
        <dbReference type="ARBA" id="ARBA00023239"/>
    </source>
</evidence>
<keyword evidence="5 8" id="KW-0057">Aromatic amino acid biosynthesis</keyword>
<evidence type="ECO:0000256" key="1">
    <source>
        <dbReference type="ARBA" id="ARBA00004733"/>
    </source>
</evidence>
<evidence type="ECO:0000256" key="5">
    <source>
        <dbReference type="ARBA" id="ARBA00023141"/>
    </source>
</evidence>
<dbReference type="PANTHER" id="PTHR43406:SF1">
    <property type="entry name" value="TRYPTOPHAN SYNTHASE ALPHA CHAIN, CHLOROPLASTIC"/>
    <property type="match status" value="1"/>
</dbReference>
<evidence type="ECO:0000256" key="3">
    <source>
        <dbReference type="ARBA" id="ARBA00022605"/>
    </source>
</evidence>
<keyword evidence="4 8" id="KW-0822">Tryptophan biosynthesis</keyword>
<dbReference type="RefSeq" id="WP_013504807.1">
    <property type="nucleotide sequence ID" value="NC_014836.1"/>
</dbReference>
<keyword evidence="11" id="KW-1185">Reference proteome</keyword>
<dbReference type="GO" id="GO:0004834">
    <property type="term" value="F:tryptophan synthase activity"/>
    <property type="evidence" value="ECO:0007669"/>
    <property type="project" value="UniProtKB-UniRule"/>
</dbReference>
<protein>
    <recommendedName>
        <fullName evidence="8">Tryptophan synthase alpha chain</fullName>
        <ecNumber evidence="8">4.2.1.20</ecNumber>
    </recommendedName>
</protein>
<dbReference type="CDD" id="cd04724">
    <property type="entry name" value="Tryptophan_synthase_alpha"/>
    <property type="match status" value="1"/>
</dbReference>
<comment type="catalytic activity">
    <reaction evidence="7 8">
        <text>(1S,2R)-1-C-(indol-3-yl)glycerol 3-phosphate + L-serine = D-glyceraldehyde 3-phosphate + L-tryptophan + H2O</text>
        <dbReference type="Rhea" id="RHEA:10532"/>
        <dbReference type="ChEBI" id="CHEBI:15377"/>
        <dbReference type="ChEBI" id="CHEBI:33384"/>
        <dbReference type="ChEBI" id="CHEBI:57912"/>
        <dbReference type="ChEBI" id="CHEBI:58866"/>
        <dbReference type="ChEBI" id="CHEBI:59776"/>
        <dbReference type="EC" id="4.2.1.20"/>
    </reaction>
</comment>
<dbReference type="EMBL" id="CP002432">
    <property type="protein sequence ID" value="ADU64918.1"/>
    <property type="molecule type" value="Genomic_DNA"/>
</dbReference>
<evidence type="ECO:0000313" key="10">
    <source>
        <dbReference type="EMBL" id="ADU64918.1"/>
    </source>
</evidence>
<evidence type="ECO:0000256" key="2">
    <source>
        <dbReference type="ARBA" id="ARBA00011270"/>
    </source>
</evidence>
<dbReference type="Proteomes" id="UP000002572">
    <property type="component" value="Chromosome"/>
</dbReference>
<dbReference type="eggNOG" id="COG0159">
    <property type="taxonomic scope" value="Bacteria"/>
</dbReference>
<dbReference type="AlphaFoldDB" id="E6W5I7"/>
<comment type="subunit">
    <text evidence="2 8">Tetramer of two alpha and two beta chains.</text>
</comment>
<dbReference type="InParanoid" id="E6W5I7"/>
<dbReference type="GO" id="GO:0005829">
    <property type="term" value="C:cytosol"/>
    <property type="evidence" value="ECO:0007669"/>
    <property type="project" value="TreeGrafter"/>
</dbReference>